<feature type="transmembrane region" description="Helical" evidence="2">
    <location>
        <begin position="63"/>
        <end position="85"/>
    </location>
</feature>
<sequence length="339" mass="34588">MSSDRFPGRAVDEGAEAAAEAEVAETLLIRAAMEQATDGAPILPDLVPAALVQGRRRRTRARATIGAVVTGVVALGALGAVLPLWNGNGSGNGGTEPARTWSAASQPTSIAPTPFPENPPTNAPSPVSSDAPSGASSAPGSPVPTDAPEPSTVHIEPSPGQSSMADLPAVERKRQQEFQRHVAVLLGDLLPRKVGPVHPVDLGVSQYRAGVGSEIYPVVLSVRPGSGRSVAPQEAPCPQHPDGLPRCERAVLPGGIEAQAVTSVTGPDGSPAATRTLVRFTYGDSAVVLSVGGDDGTGGPSPVTADQLLAVAGDSRFLELVKYAAAHPMESKEYADRVG</sequence>
<keyword evidence="2" id="KW-0472">Membrane</keyword>
<organism evidence="3">
    <name type="scientific">Streptomyces sp. NBC_00008</name>
    <dbReference type="NCBI Taxonomy" id="2903610"/>
    <lineage>
        <taxon>Bacteria</taxon>
        <taxon>Bacillati</taxon>
        <taxon>Actinomycetota</taxon>
        <taxon>Actinomycetes</taxon>
        <taxon>Kitasatosporales</taxon>
        <taxon>Streptomycetaceae</taxon>
        <taxon>Streptomyces</taxon>
    </lineage>
</organism>
<feature type="region of interest" description="Disordered" evidence="1">
    <location>
        <begin position="91"/>
        <end position="174"/>
    </location>
</feature>
<reference evidence="3" key="1">
    <citation type="submission" date="2022-10" db="EMBL/GenBank/DDBJ databases">
        <title>The complete genomes of actinobacterial strains from the NBC collection.</title>
        <authorList>
            <person name="Joergensen T.S."/>
            <person name="Alvarez Arevalo M."/>
            <person name="Sterndorff E.B."/>
            <person name="Faurdal D."/>
            <person name="Vuksanovic O."/>
            <person name="Mourched A.-S."/>
            <person name="Charusanti P."/>
            <person name="Shaw S."/>
            <person name="Blin K."/>
            <person name="Weber T."/>
        </authorList>
    </citation>
    <scope>NUCLEOTIDE SEQUENCE</scope>
    <source>
        <strain evidence="3">NBC_00008</strain>
    </source>
</reference>
<gene>
    <name evidence="3" type="ORF">OG398_15395</name>
</gene>
<feature type="compositionally biased region" description="Polar residues" evidence="1">
    <location>
        <begin position="102"/>
        <end position="111"/>
    </location>
</feature>
<evidence type="ECO:0000256" key="2">
    <source>
        <dbReference type="SAM" id="Phobius"/>
    </source>
</evidence>
<name>A0AAU2W3G3_9ACTN</name>
<evidence type="ECO:0000256" key="1">
    <source>
        <dbReference type="SAM" id="MobiDB-lite"/>
    </source>
</evidence>
<protein>
    <submittedName>
        <fullName evidence="3">Uncharacterized protein</fullName>
    </submittedName>
</protein>
<keyword evidence="2" id="KW-1133">Transmembrane helix</keyword>
<keyword evidence="2" id="KW-0812">Transmembrane</keyword>
<feature type="compositionally biased region" description="Low complexity" evidence="1">
    <location>
        <begin position="124"/>
        <end position="140"/>
    </location>
</feature>
<feature type="compositionally biased region" description="Pro residues" evidence="1">
    <location>
        <begin position="113"/>
        <end position="123"/>
    </location>
</feature>
<dbReference type="AlphaFoldDB" id="A0AAU2W3G3"/>
<dbReference type="EMBL" id="CP108313">
    <property type="protein sequence ID" value="WTW73886.1"/>
    <property type="molecule type" value="Genomic_DNA"/>
</dbReference>
<proteinExistence type="predicted"/>
<accession>A0AAU2W3G3</accession>
<evidence type="ECO:0000313" key="3">
    <source>
        <dbReference type="EMBL" id="WTW73886.1"/>
    </source>
</evidence>